<gene>
    <name evidence="1" type="ORF">LCGC14_3106550</name>
</gene>
<evidence type="ECO:0000313" key="1">
    <source>
        <dbReference type="EMBL" id="KKK52274.1"/>
    </source>
</evidence>
<organism evidence="1">
    <name type="scientific">marine sediment metagenome</name>
    <dbReference type="NCBI Taxonomy" id="412755"/>
    <lineage>
        <taxon>unclassified sequences</taxon>
        <taxon>metagenomes</taxon>
        <taxon>ecological metagenomes</taxon>
    </lineage>
</organism>
<feature type="non-terminal residue" evidence="1">
    <location>
        <position position="1"/>
    </location>
</feature>
<dbReference type="EMBL" id="LAZR01067102">
    <property type="protein sequence ID" value="KKK52274.1"/>
    <property type="molecule type" value="Genomic_DNA"/>
</dbReference>
<sequence length="63" mass="7306">HARTRLPAMNALVWEMYEVLCVVAKRSCLDPKKDTEPIHGGFYVDCFECYTCEARIIIERLEA</sequence>
<dbReference type="AlphaFoldDB" id="A0A0F8YDT6"/>
<protein>
    <submittedName>
        <fullName evidence="1">Uncharacterized protein</fullName>
    </submittedName>
</protein>
<reference evidence="1" key="1">
    <citation type="journal article" date="2015" name="Nature">
        <title>Complex archaea that bridge the gap between prokaryotes and eukaryotes.</title>
        <authorList>
            <person name="Spang A."/>
            <person name="Saw J.H."/>
            <person name="Jorgensen S.L."/>
            <person name="Zaremba-Niedzwiedzka K."/>
            <person name="Martijn J."/>
            <person name="Lind A.E."/>
            <person name="van Eijk R."/>
            <person name="Schleper C."/>
            <person name="Guy L."/>
            <person name="Ettema T.J."/>
        </authorList>
    </citation>
    <scope>NUCLEOTIDE SEQUENCE</scope>
</reference>
<proteinExistence type="predicted"/>
<name>A0A0F8YDT6_9ZZZZ</name>
<accession>A0A0F8YDT6</accession>
<comment type="caution">
    <text evidence="1">The sequence shown here is derived from an EMBL/GenBank/DDBJ whole genome shotgun (WGS) entry which is preliminary data.</text>
</comment>